<keyword evidence="1" id="KW-0560">Oxidoreductase</keyword>
<reference evidence="3 4" key="1">
    <citation type="submission" date="2017-01" db="EMBL/GenBank/DDBJ databases">
        <title>The complete genome sequence of a sulfur-oxidizing marine bacterium Thioclava sp. 25B10_4T.</title>
        <authorList>
            <person name="Liu Y."/>
            <person name="Lai Q."/>
            <person name="Shao Z."/>
        </authorList>
    </citation>
    <scope>NUCLEOTIDE SEQUENCE [LARGE SCALE GENOMIC DNA]</scope>
    <source>
        <strain evidence="3 4">25B10_4</strain>
    </source>
</reference>
<evidence type="ECO:0000313" key="3">
    <source>
        <dbReference type="EMBL" id="AQS47223.1"/>
    </source>
</evidence>
<dbReference type="Proteomes" id="UP000185622">
    <property type="component" value="Chromosome"/>
</dbReference>
<dbReference type="Pfam" id="PF01266">
    <property type="entry name" value="DAO"/>
    <property type="match status" value="1"/>
</dbReference>
<dbReference type="SUPFAM" id="SSF51905">
    <property type="entry name" value="FAD/NAD(P)-binding domain"/>
    <property type="match status" value="1"/>
</dbReference>
<gene>
    <name evidence="3" type="ORF">BMG03_04970</name>
</gene>
<dbReference type="PANTHER" id="PTHR13847:SF287">
    <property type="entry name" value="FAD-DEPENDENT OXIDOREDUCTASE DOMAIN-CONTAINING PROTEIN 1"/>
    <property type="match status" value="1"/>
</dbReference>
<protein>
    <submittedName>
        <fullName evidence="3">FAD-dependent oxidoreductase</fullName>
    </submittedName>
</protein>
<dbReference type="PANTHER" id="PTHR13847">
    <property type="entry name" value="SARCOSINE DEHYDROGENASE-RELATED"/>
    <property type="match status" value="1"/>
</dbReference>
<evidence type="ECO:0000259" key="2">
    <source>
        <dbReference type="Pfam" id="PF01266"/>
    </source>
</evidence>
<dbReference type="RefSeq" id="WP_075777104.1">
    <property type="nucleotide sequence ID" value="NZ_CP019437.1"/>
</dbReference>
<evidence type="ECO:0000313" key="4">
    <source>
        <dbReference type="Proteomes" id="UP000185622"/>
    </source>
</evidence>
<dbReference type="EMBL" id="CP019437">
    <property type="protein sequence ID" value="AQS47223.1"/>
    <property type="molecule type" value="Genomic_DNA"/>
</dbReference>
<dbReference type="Gene3D" id="3.50.50.60">
    <property type="entry name" value="FAD/NAD(P)-binding domain"/>
    <property type="match status" value="1"/>
</dbReference>
<organism evidence="3 4">
    <name type="scientific">Thioclava nitratireducens</name>
    <dbReference type="NCBI Taxonomy" id="1915078"/>
    <lineage>
        <taxon>Bacteria</taxon>
        <taxon>Pseudomonadati</taxon>
        <taxon>Pseudomonadota</taxon>
        <taxon>Alphaproteobacteria</taxon>
        <taxon>Rhodobacterales</taxon>
        <taxon>Paracoccaceae</taxon>
        <taxon>Thioclava</taxon>
    </lineage>
</organism>
<proteinExistence type="predicted"/>
<accession>A0ABM6IF03</accession>
<keyword evidence="4" id="KW-1185">Reference proteome</keyword>
<dbReference type="InterPro" id="IPR006076">
    <property type="entry name" value="FAD-dep_OxRdtase"/>
</dbReference>
<feature type="domain" description="FAD dependent oxidoreductase" evidence="2">
    <location>
        <begin position="4"/>
        <end position="340"/>
    </location>
</feature>
<evidence type="ECO:0000256" key="1">
    <source>
        <dbReference type="ARBA" id="ARBA00023002"/>
    </source>
</evidence>
<dbReference type="SUPFAM" id="SSF54373">
    <property type="entry name" value="FAD-linked reductases, C-terminal domain"/>
    <property type="match status" value="1"/>
</dbReference>
<sequence length="363" mass="38913">MDADYAIIGGGVVGLSVAYGLTRRGLKVIVIDGEDDAYRASRGNFGLVWVQSKGIGAPHYARWSQRSAAAWGDFAKELAAETGHDLSLQQDGGYDFHLSEESLAAKVAQYEALKAELGGDYPFEVLGHNALKREEPAIGPKVAGAILHHQDGHVNPLLLLRGLADAVRRAGATVIIGDRVSRVEEGFRLTLASGRRIDAGKVVLSAGLGAQTLGPALGFRAPIRPQRGQVLITEKLPKLMNRPSGIIRQVNEGGIQIGDSKEEVGFDDHVTVETMSTIAQRAVTVMPALSRAQLVRSWGALRVMTPDGLPIYQKSETMPGAAMITCHSGITLAAAHARFLPAWLEEDADAPDLEKFSEKRFAV</sequence>
<dbReference type="Gene3D" id="3.30.9.10">
    <property type="entry name" value="D-Amino Acid Oxidase, subunit A, domain 2"/>
    <property type="match status" value="1"/>
</dbReference>
<dbReference type="InterPro" id="IPR036188">
    <property type="entry name" value="FAD/NAD-bd_sf"/>
</dbReference>
<name>A0ABM6IF03_9RHOB</name>